<dbReference type="PROSITE" id="PS51257">
    <property type="entry name" value="PROKAR_LIPOPROTEIN"/>
    <property type="match status" value="1"/>
</dbReference>
<proteinExistence type="predicted"/>
<accession>A0A6I4RNE4</accession>
<evidence type="ECO:0000313" key="2">
    <source>
        <dbReference type="Proteomes" id="UP000469081"/>
    </source>
</evidence>
<evidence type="ECO:0000313" key="1">
    <source>
        <dbReference type="EMBL" id="MWZ39924.1"/>
    </source>
</evidence>
<organism evidence="1 2">
    <name type="scientific">Francisella tularensis</name>
    <dbReference type="NCBI Taxonomy" id="263"/>
    <lineage>
        <taxon>Bacteria</taxon>
        <taxon>Pseudomonadati</taxon>
        <taxon>Pseudomonadota</taxon>
        <taxon>Gammaproteobacteria</taxon>
        <taxon>Thiotrichales</taxon>
        <taxon>Francisellaceae</taxon>
        <taxon>Francisella</taxon>
    </lineage>
</organism>
<dbReference type="AlphaFoldDB" id="A0A6I4RNE4"/>
<name>A0A6I4RNE4_FRATU</name>
<gene>
    <name evidence="1" type="ORF">FNC33_05095</name>
</gene>
<protein>
    <recommendedName>
        <fullName evidence="3">Lipoprotein</fullName>
    </recommendedName>
</protein>
<dbReference type="Proteomes" id="UP000469081">
    <property type="component" value="Unassembled WGS sequence"/>
</dbReference>
<comment type="caution">
    <text evidence="1">The sequence shown here is derived from an EMBL/GenBank/DDBJ whole genome shotgun (WGS) entry which is preliminary data.</text>
</comment>
<reference evidence="1 2" key="1">
    <citation type="submission" date="2019-06" db="EMBL/GenBank/DDBJ databases">
        <title>Phylogeography and genetic diversity of Francisella tularensis subsp. holarctica in France (1947-2018).</title>
        <authorList>
            <person name="Kevin M."/>
            <person name="Madani N."/>
            <person name="Maurin M."/>
        </authorList>
    </citation>
    <scope>NUCLEOTIDE SEQUENCE [LARGE SCALE GENOMIC DNA]</scope>
    <source>
        <strain evidence="1 2">ATCC 15482</strain>
    </source>
</reference>
<dbReference type="EMBL" id="VJEZ01000005">
    <property type="protein sequence ID" value="MWZ39924.1"/>
    <property type="molecule type" value="Genomic_DNA"/>
</dbReference>
<evidence type="ECO:0008006" key="3">
    <source>
        <dbReference type="Google" id="ProtNLM"/>
    </source>
</evidence>
<sequence>MKKIIAIVLVSCVLASCVSTYQPLPADQQSQQKA</sequence>